<accession>A0A9J6FWQ5</accession>
<dbReference type="InterPro" id="IPR011335">
    <property type="entry name" value="Restrct_endonuc-II-like"/>
</dbReference>
<name>A0A9J6FWQ5_HAELO</name>
<comment type="caution">
    <text evidence="1">The sequence shown here is derived from an EMBL/GenBank/DDBJ whole genome shotgun (WGS) entry which is preliminary data.</text>
</comment>
<sequence>MDADEREQIRLNTVGQSENREWFLERTGRITASMFKQVINCRKTRNILKDIFHYRKRSH</sequence>
<dbReference type="SUPFAM" id="SSF52980">
    <property type="entry name" value="Restriction endonuclease-like"/>
    <property type="match status" value="1"/>
</dbReference>
<proteinExistence type="predicted"/>
<dbReference type="VEuPathDB" id="VectorBase:HLOH_063332"/>
<evidence type="ECO:0000313" key="1">
    <source>
        <dbReference type="EMBL" id="KAH9366785.1"/>
    </source>
</evidence>
<dbReference type="OrthoDB" id="6155932at2759"/>
<dbReference type="AlphaFoldDB" id="A0A9J6FWQ5"/>
<keyword evidence="2" id="KW-1185">Reference proteome</keyword>
<organism evidence="1 2">
    <name type="scientific">Haemaphysalis longicornis</name>
    <name type="common">Bush tick</name>
    <dbReference type="NCBI Taxonomy" id="44386"/>
    <lineage>
        <taxon>Eukaryota</taxon>
        <taxon>Metazoa</taxon>
        <taxon>Ecdysozoa</taxon>
        <taxon>Arthropoda</taxon>
        <taxon>Chelicerata</taxon>
        <taxon>Arachnida</taxon>
        <taxon>Acari</taxon>
        <taxon>Parasitiformes</taxon>
        <taxon>Ixodida</taxon>
        <taxon>Ixodoidea</taxon>
        <taxon>Ixodidae</taxon>
        <taxon>Haemaphysalinae</taxon>
        <taxon>Haemaphysalis</taxon>
    </lineage>
</organism>
<dbReference type="Proteomes" id="UP000821853">
    <property type="component" value="Chromosome 2"/>
</dbReference>
<dbReference type="GO" id="GO:0006281">
    <property type="term" value="P:DNA repair"/>
    <property type="evidence" value="ECO:0007669"/>
    <property type="project" value="UniProtKB-ARBA"/>
</dbReference>
<dbReference type="Gene3D" id="3.90.320.10">
    <property type="match status" value="1"/>
</dbReference>
<dbReference type="InterPro" id="IPR011604">
    <property type="entry name" value="PDDEXK-like_dom_sf"/>
</dbReference>
<reference evidence="1 2" key="1">
    <citation type="journal article" date="2020" name="Cell">
        <title>Large-Scale Comparative Analyses of Tick Genomes Elucidate Their Genetic Diversity and Vector Capacities.</title>
        <authorList>
            <consortium name="Tick Genome and Microbiome Consortium (TIGMIC)"/>
            <person name="Jia N."/>
            <person name="Wang J."/>
            <person name="Shi W."/>
            <person name="Du L."/>
            <person name="Sun Y."/>
            <person name="Zhan W."/>
            <person name="Jiang J.F."/>
            <person name="Wang Q."/>
            <person name="Zhang B."/>
            <person name="Ji P."/>
            <person name="Bell-Sakyi L."/>
            <person name="Cui X.M."/>
            <person name="Yuan T.T."/>
            <person name="Jiang B.G."/>
            <person name="Yang W.F."/>
            <person name="Lam T.T."/>
            <person name="Chang Q.C."/>
            <person name="Ding S.J."/>
            <person name="Wang X.J."/>
            <person name="Zhu J.G."/>
            <person name="Ruan X.D."/>
            <person name="Zhao L."/>
            <person name="Wei J.T."/>
            <person name="Ye R.Z."/>
            <person name="Que T.C."/>
            <person name="Du C.H."/>
            <person name="Zhou Y.H."/>
            <person name="Cheng J.X."/>
            <person name="Dai P.F."/>
            <person name="Guo W.B."/>
            <person name="Han X.H."/>
            <person name="Huang E.J."/>
            <person name="Li L.F."/>
            <person name="Wei W."/>
            <person name="Gao Y.C."/>
            <person name="Liu J.Z."/>
            <person name="Shao H.Z."/>
            <person name="Wang X."/>
            <person name="Wang C.C."/>
            <person name="Yang T.C."/>
            <person name="Huo Q.B."/>
            <person name="Li W."/>
            <person name="Chen H.Y."/>
            <person name="Chen S.E."/>
            <person name="Zhou L.G."/>
            <person name="Ni X.B."/>
            <person name="Tian J.H."/>
            <person name="Sheng Y."/>
            <person name="Liu T."/>
            <person name="Pan Y.S."/>
            <person name="Xia L.Y."/>
            <person name="Li J."/>
            <person name="Zhao F."/>
            <person name="Cao W.C."/>
        </authorList>
    </citation>
    <scope>NUCLEOTIDE SEQUENCE [LARGE SCALE GENOMIC DNA]</scope>
    <source>
        <strain evidence="1">HaeL-2018</strain>
    </source>
</reference>
<evidence type="ECO:0000313" key="2">
    <source>
        <dbReference type="Proteomes" id="UP000821853"/>
    </source>
</evidence>
<dbReference type="EMBL" id="JABSTR010000004">
    <property type="protein sequence ID" value="KAH9366785.1"/>
    <property type="molecule type" value="Genomic_DNA"/>
</dbReference>
<protein>
    <submittedName>
        <fullName evidence="1">Uncharacterized protein</fullName>
    </submittedName>
</protein>
<gene>
    <name evidence="1" type="ORF">HPB48_014471</name>
</gene>